<proteinExistence type="predicted"/>
<evidence type="ECO:0000256" key="5">
    <source>
        <dbReference type="ARBA" id="ARBA00023316"/>
    </source>
</evidence>
<dbReference type="SUPFAM" id="SSF141523">
    <property type="entry name" value="L,D-transpeptidase catalytic domain-like"/>
    <property type="match status" value="1"/>
</dbReference>
<evidence type="ECO:0000256" key="1">
    <source>
        <dbReference type="ARBA" id="ARBA00004752"/>
    </source>
</evidence>
<dbReference type="InterPro" id="IPR002477">
    <property type="entry name" value="Peptidoglycan-bd-like"/>
</dbReference>
<name>A0A5C8ZD70_9ACTN</name>
<dbReference type="SUPFAM" id="SSF47090">
    <property type="entry name" value="PGBD-like"/>
    <property type="match status" value="1"/>
</dbReference>
<dbReference type="CDD" id="cd16913">
    <property type="entry name" value="YkuD_like"/>
    <property type="match status" value="1"/>
</dbReference>
<evidence type="ECO:0000256" key="8">
    <source>
        <dbReference type="SAM" id="SignalP"/>
    </source>
</evidence>
<dbReference type="PROSITE" id="PS52029">
    <property type="entry name" value="LD_TPASE"/>
    <property type="match status" value="1"/>
</dbReference>
<evidence type="ECO:0000256" key="6">
    <source>
        <dbReference type="PROSITE-ProRule" id="PRU01373"/>
    </source>
</evidence>
<feature type="active site" description="Proton donor/acceptor" evidence="6">
    <location>
        <position position="235"/>
    </location>
</feature>
<dbReference type="GO" id="GO:0016740">
    <property type="term" value="F:transferase activity"/>
    <property type="evidence" value="ECO:0007669"/>
    <property type="project" value="UniProtKB-KW"/>
</dbReference>
<feature type="region of interest" description="Disordered" evidence="7">
    <location>
        <begin position="21"/>
        <end position="74"/>
    </location>
</feature>
<accession>A0A5C8ZD70</accession>
<keyword evidence="3 6" id="KW-0133">Cell shape</keyword>
<dbReference type="Pfam" id="PF03734">
    <property type="entry name" value="YkuD"/>
    <property type="match status" value="1"/>
</dbReference>
<comment type="caution">
    <text evidence="10">The sequence shown here is derived from an EMBL/GenBank/DDBJ whole genome shotgun (WGS) entry which is preliminary data.</text>
</comment>
<keyword evidence="5 6" id="KW-0961">Cell wall biogenesis/degradation</keyword>
<evidence type="ECO:0000256" key="3">
    <source>
        <dbReference type="ARBA" id="ARBA00022960"/>
    </source>
</evidence>
<dbReference type="OrthoDB" id="8887048at2"/>
<organism evidence="10 11">
    <name type="scientific">Quadrisphaera setariae</name>
    <dbReference type="NCBI Taxonomy" id="2593304"/>
    <lineage>
        <taxon>Bacteria</taxon>
        <taxon>Bacillati</taxon>
        <taxon>Actinomycetota</taxon>
        <taxon>Actinomycetes</taxon>
        <taxon>Kineosporiales</taxon>
        <taxon>Kineosporiaceae</taxon>
        <taxon>Quadrisphaera</taxon>
    </lineage>
</organism>
<feature type="domain" description="L,D-TPase catalytic" evidence="9">
    <location>
        <begin position="155"/>
        <end position="275"/>
    </location>
</feature>
<dbReference type="Gene3D" id="1.10.101.10">
    <property type="entry name" value="PGBD-like superfamily/PGBD"/>
    <property type="match status" value="1"/>
</dbReference>
<keyword evidence="2" id="KW-0808">Transferase</keyword>
<dbReference type="RefSeq" id="WP_147927236.1">
    <property type="nucleotide sequence ID" value="NZ_VKAC01000009.1"/>
</dbReference>
<evidence type="ECO:0000256" key="4">
    <source>
        <dbReference type="ARBA" id="ARBA00022984"/>
    </source>
</evidence>
<dbReference type="Gene3D" id="2.40.440.10">
    <property type="entry name" value="L,D-transpeptidase catalytic domain-like"/>
    <property type="match status" value="1"/>
</dbReference>
<evidence type="ECO:0000256" key="7">
    <source>
        <dbReference type="SAM" id="MobiDB-lite"/>
    </source>
</evidence>
<dbReference type="Proteomes" id="UP000321234">
    <property type="component" value="Unassembled WGS sequence"/>
</dbReference>
<reference evidence="10 11" key="1">
    <citation type="submission" date="2019-07" db="EMBL/GenBank/DDBJ databases">
        <title>Quadrisphaera sp. strain DD2A genome sequencing and assembly.</title>
        <authorList>
            <person name="Kim I."/>
        </authorList>
    </citation>
    <scope>NUCLEOTIDE SEQUENCE [LARGE SCALE GENOMIC DNA]</scope>
    <source>
        <strain evidence="10 11">DD2A</strain>
    </source>
</reference>
<dbReference type="AlphaFoldDB" id="A0A5C8ZD70"/>
<dbReference type="InterPro" id="IPR005490">
    <property type="entry name" value="LD_TPept_cat_dom"/>
</dbReference>
<protein>
    <submittedName>
        <fullName evidence="10">Murein L,D-transpeptidase</fullName>
    </submittedName>
</protein>
<dbReference type="InterPro" id="IPR038063">
    <property type="entry name" value="Transpep_catalytic_dom"/>
</dbReference>
<dbReference type="InterPro" id="IPR036366">
    <property type="entry name" value="PGBDSf"/>
</dbReference>
<dbReference type="GO" id="GO:0009252">
    <property type="term" value="P:peptidoglycan biosynthetic process"/>
    <property type="evidence" value="ECO:0007669"/>
    <property type="project" value="UniProtKB-UniPathway"/>
</dbReference>
<dbReference type="UniPathway" id="UPA00219"/>
<dbReference type="GO" id="GO:0008360">
    <property type="term" value="P:regulation of cell shape"/>
    <property type="evidence" value="ECO:0007669"/>
    <property type="project" value="UniProtKB-UniRule"/>
</dbReference>
<sequence>MVVGAAVAASACAPAEAAAGGAAAPPAVVEAPASPSADPSATPAAEPAAAPQLAAPSSSSEPAAQPAAQPAAEVAAPQVLRPGDRGPAVLALQQRLSDLGYWLGAPDGSYGDLTSQAVMALQGAADLRRDGLVGPAVLAALDSGVRPSATTSTGRATEVDRERGLVLFVLDGQVQLVLHTSTGTFQRYTHDGRSYLADTPAGTFRVTRAVDGWREGDLGRLYRPRYFHPDGIAVHGYGSVPAHPASHGCARVSLPAMDLVWQRDLMPVGSTVVVR</sequence>
<feature type="signal peptide" evidence="8">
    <location>
        <begin position="1"/>
        <end position="17"/>
    </location>
</feature>
<evidence type="ECO:0000259" key="9">
    <source>
        <dbReference type="PROSITE" id="PS52029"/>
    </source>
</evidence>
<evidence type="ECO:0000313" key="11">
    <source>
        <dbReference type="Proteomes" id="UP000321234"/>
    </source>
</evidence>
<comment type="pathway">
    <text evidence="1 6">Cell wall biogenesis; peptidoglycan biosynthesis.</text>
</comment>
<keyword evidence="8" id="KW-0732">Signal</keyword>
<gene>
    <name evidence="10" type="ORF">FMM08_15220</name>
</gene>
<dbReference type="InterPro" id="IPR036365">
    <property type="entry name" value="PGBD-like_sf"/>
</dbReference>
<keyword evidence="4 6" id="KW-0573">Peptidoglycan synthesis</keyword>
<evidence type="ECO:0000256" key="2">
    <source>
        <dbReference type="ARBA" id="ARBA00022679"/>
    </source>
</evidence>
<dbReference type="EMBL" id="VKAC01000009">
    <property type="protein sequence ID" value="TXR55229.1"/>
    <property type="molecule type" value="Genomic_DNA"/>
</dbReference>
<dbReference type="GO" id="GO:0071555">
    <property type="term" value="P:cell wall organization"/>
    <property type="evidence" value="ECO:0007669"/>
    <property type="project" value="UniProtKB-UniRule"/>
</dbReference>
<keyword evidence="11" id="KW-1185">Reference proteome</keyword>
<evidence type="ECO:0000313" key="10">
    <source>
        <dbReference type="EMBL" id="TXR55229.1"/>
    </source>
</evidence>
<feature type="active site" description="Nucleophile" evidence="6">
    <location>
        <position position="249"/>
    </location>
</feature>
<dbReference type="Pfam" id="PF01471">
    <property type="entry name" value="PG_binding_1"/>
    <property type="match status" value="1"/>
</dbReference>
<feature type="chain" id="PRO_5039135517" evidence="8">
    <location>
        <begin position="18"/>
        <end position="275"/>
    </location>
</feature>